<proteinExistence type="predicted"/>
<evidence type="ECO:0000313" key="2">
    <source>
        <dbReference type="Proteomes" id="UP001549321"/>
    </source>
</evidence>
<protein>
    <recommendedName>
        <fullName evidence="3">ATP-binding protein</fullName>
    </recommendedName>
</protein>
<comment type="caution">
    <text evidence="1">The sequence shown here is derived from an EMBL/GenBank/DDBJ whole genome shotgun (WGS) entry which is preliminary data.</text>
</comment>
<gene>
    <name evidence="1" type="ORF">ABIE08_002860</name>
</gene>
<evidence type="ECO:0000313" key="1">
    <source>
        <dbReference type="EMBL" id="MET4634914.1"/>
    </source>
</evidence>
<organism evidence="1 2">
    <name type="scientific">Kaistia defluvii</name>
    <dbReference type="NCBI Taxonomy" id="410841"/>
    <lineage>
        <taxon>Bacteria</taxon>
        <taxon>Pseudomonadati</taxon>
        <taxon>Pseudomonadota</taxon>
        <taxon>Alphaproteobacteria</taxon>
        <taxon>Hyphomicrobiales</taxon>
        <taxon>Kaistiaceae</taxon>
        <taxon>Kaistia</taxon>
    </lineage>
</organism>
<sequence>MKQPKRKQVPAADPIREMLRALHSKGDLRRGLAKLRAQIHPRQIPPLISRMYATPIYRSLLANALFPAHPDDVTIKFPGHEPDPWRDYAWTAAICAQHCSSLNRFVELREQFERLAMTGLNAEAHEVLERVRAELGFSLWYIENKLQLIQASQGLKAQKDYLSEIIETKNIDPTIAYLIYLFSIKSEPHISVEYLDDIIYAINGAGISEVRAAFFVYFIHPLRMHEMDAPFHCVHSCDSLPLIDRYMSLMRCMQIDYSKLDTDRQSSIEAALVLLAGISDDQLETLRFLGSCAPEGRSTTLAIDPITLACDAYTEGRYLDAIELSKSDVSSRPSSSPLCELLVRSCRLGDQPLSPVAPPSSLLSQALTDIDNIISMNSDYRGSFVRLERIALSLPNTPFSIAIFAIKERRHHFEPDCSFSSLDLLWAIICSPANPWHYYILKAIKPGIEQHIQEAVGASPAFTLRVAFDQLDEIATAAAIRRLNAPQERIESYLGQNAMRARNLTAAIAHFSHPAHSSSSLAEISANSKLFKALLLDGNFERCIDLACSSYYANDNYISAFDLSTLIHTAIANQPDIRSSIKFNNVVSFVAITSPNKFEGTLSDCFEDTLDAYGVRVPSELVALGGHDQLDLIHFVAKVASVRTMEDCTNFADLDEIEAERIRLCIWLTNADPANAAIYSGEIRQITRDRQMSSLHAKINSSKIYVDEAGIKSSMSSQLEDGHSRYVELLGTPDLSYRVEQITRRIGRLLDTIDNSGADKAASDMKRLRLPSTERLGVLEEIYTAFLSRFLFSPEFGLDTHLSANIRHGTFVGQARRSVAEEHLVTVRDSASSNYEENAYWISRYDALGEISSIIDEKLRRFSLRLDGLLHYVNDELMHIRGERRPHGLFRFSDTTDAVNNIAAQVSQSTTLEEFEAALIDAAWQQTNASMSTIRAYLLEDFSRDANKYFDLLVSDLESAISRERIVDLLDAIARARTDFHHNIQEISHWFRPPGRIDNHPYPFDIVAEVAEREVTSCYGDRNFAFRKDISAQRNVSGRKIFGFIEILFILLQNAIIHSGQQARILIEMAIIESDGYLEISVSNTLGLGVDANELRNNAQTAVARYSQSAIELVRQEGGSGLSKIWRTAEHTLKVPHTADMTVVDDRTFKTTLLLQSDGLFA</sequence>
<reference evidence="1 2" key="1">
    <citation type="submission" date="2024-06" db="EMBL/GenBank/DDBJ databases">
        <title>Sorghum-associated microbial communities from plants grown in Nebraska, USA.</title>
        <authorList>
            <person name="Schachtman D."/>
        </authorList>
    </citation>
    <scope>NUCLEOTIDE SEQUENCE [LARGE SCALE GENOMIC DNA]</scope>
    <source>
        <strain evidence="1 2">3207</strain>
    </source>
</reference>
<dbReference type="Proteomes" id="UP001549321">
    <property type="component" value="Unassembled WGS sequence"/>
</dbReference>
<dbReference type="EMBL" id="JBEPSM010000002">
    <property type="protein sequence ID" value="MET4634914.1"/>
    <property type="molecule type" value="Genomic_DNA"/>
</dbReference>
<name>A0ABV2R0X2_9HYPH</name>
<keyword evidence="2" id="KW-1185">Reference proteome</keyword>
<evidence type="ECO:0008006" key="3">
    <source>
        <dbReference type="Google" id="ProtNLM"/>
    </source>
</evidence>
<accession>A0ABV2R0X2</accession>